<sequence length="309" mass="34038">MSSWQASSRGAERHMGSEGSSCRVPGFRLPIANADDYAATKYPKIAMVSASMLRFSFFAVFPLLVHAQHNQQTPLFDHHPELIIPLKLSSARTYTFESALDGTKQLSSKAIGEIESYREINSHPQSVLINVPLDPTEVGTMVLDSSAANSVRVKHWMDTPVPGENVLLVYTGVRKGGMISMDAYATHLALETPYISLPSELYDVLVQATNPTSRQHGASYDNIVDCSHLERFPDLVLGLQPEADEGEDDEDIEIRELVIAPKQYVLEVEGGECVLLAQRGRAEVVLGWAAVRGRDIVLDWAGERTGFGW</sequence>
<keyword evidence="2" id="KW-1185">Reference proteome</keyword>
<accession>A0ACC2I2R0</accession>
<name>A0ACC2I2R0_9PLEO</name>
<gene>
    <name evidence="1" type="ORF">OPT61_g7445</name>
</gene>
<proteinExistence type="predicted"/>
<protein>
    <submittedName>
        <fullName evidence="1">Uncharacterized protein</fullName>
    </submittedName>
</protein>
<evidence type="ECO:0000313" key="2">
    <source>
        <dbReference type="Proteomes" id="UP001153331"/>
    </source>
</evidence>
<comment type="caution">
    <text evidence="1">The sequence shown here is derived from an EMBL/GenBank/DDBJ whole genome shotgun (WGS) entry which is preliminary data.</text>
</comment>
<reference evidence="1" key="1">
    <citation type="submission" date="2022-11" db="EMBL/GenBank/DDBJ databases">
        <title>Genome Sequence of Boeremia exigua.</title>
        <authorList>
            <person name="Buettner E."/>
        </authorList>
    </citation>
    <scope>NUCLEOTIDE SEQUENCE</scope>
    <source>
        <strain evidence="1">CU02</strain>
    </source>
</reference>
<dbReference type="EMBL" id="JAPHNI010000612">
    <property type="protein sequence ID" value="KAJ8109455.1"/>
    <property type="molecule type" value="Genomic_DNA"/>
</dbReference>
<organism evidence="1 2">
    <name type="scientific">Boeremia exigua</name>
    <dbReference type="NCBI Taxonomy" id="749465"/>
    <lineage>
        <taxon>Eukaryota</taxon>
        <taxon>Fungi</taxon>
        <taxon>Dikarya</taxon>
        <taxon>Ascomycota</taxon>
        <taxon>Pezizomycotina</taxon>
        <taxon>Dothideomycetes</taxon>
        <taxon>Pleosporomycetidae</taxon>
        <taxon>Pleosporales</taxon>
        <taxon>Pleosporineae</taxon>
        <taxon>Didymellaceae</taxon>
        <taxon>Boeremia</taxon>
    </lineage>
</organism>
<evidence type="ECO:0000313" key="1">
    <source>
        <dbReference type="EMBL" id="KAJ8109455.1"/>
    </source>
</evidence>
<dbReference type="Proteomes" id="UP001153331">
    <property type="component" value="Unassembled WGS sequence"/>
</dbReference>